<dbReference type="EMBL" id="CP000393">
    <property type="protein sequence ID" value="ABG52282.1"/>
    <property type="molecule type" value="Genomic_DNA"/>
</dbReference>
<feature type="compositionally biased region" description="Basic and acidic residues" evidence="1">
    <location>
        <begin position="100"/>
        <end position="109"/>
    </location>
</feature>
<name>Q10ZP2_TRIEI</name>
<dbReference type="eggNOG" id="ENOG502ZHEG">
    <property type="taxonomic scope" value="Bacteria"/>
</dbReference>
<feature type="region of interest" description="Disordered" evidence="1">
    <location>
        <begin position="88"/>
        <end position="109"/>
    </location>
</feature>
<proteinExistence type="predicted"/>
<gene>
    <name evidence="2" type="ordered locus">Tery_3152</name>
</gene>
<protein>
    <submittedName>
        <fullName evidence="2">Uncharacterized protein</fullName>
    </submittedName>
</protein>
<dbReference type="OrthoDB" id="471632at2"/>
<evidence type="ECO:0000313" key="2">
    <source>
        <dbReference type="EMBL" id="ABG52282.1"/>
    </source>
</evidence>
<reference evidence="2" key="1">
    <citation type="submission" date="2006-06" db="EMBL/GenBank/DDBJ databases">
        <title>Complete sequence of Trichodesmium erythraeum IMS101.</title>
        <authorList>
            <consortium name="US DOE Joint Genome Institute"/>
            <person name="Copeland A."/>
            <person name="Lucas S."/>
            <person name="Lapidus A."/>
            <person name="Barry K."/>
            <person name="Detter J.C."/>
            <person name="Glavina del Rio T."/>
            <person name="Hammon N."/>
            <person name="Israni S."/>
            <person name="Dalin E."/>
            <person name="Tice H."/>
            <person name="Pitluck S."/>
            <person name="Kiss H."/>
            <person name="Munk A.C."/>
            <person name="Brettin T."/>
            <person name="Bruce D."/>
            <person name="Han C."/>
            <person name="Tapia R."/>
            <person name="Gilna P."/>
            <person name="Schmutz J."/>
            <person name="Larimer F."/>
            <person name="Land M."/>
            <person name="Hauser L."/>
            <person name="Kyrpides N."/>
            <person name="Kim E."/>
            <person name="Richardson P."/>
        </authorList>
    </citation>
    <scope>NUCLEOTIDE SEQUENCE [LARGE SCALE GENOMIC DNA]</scope>
    <source>
        <strain evidence="2">IMS101</strain>
    </source>
</reference>
<dbReference type="AlphaFoldDB" id="Q10ZP2"/>
<dbReference type="KEGG" id="ter:Tery_3152"/>
<sequence length="109" mass="12168">MILDYLVKAAFGIINTVAPSLTPQRFLDGMRDDFDPNLSDEENKKIMMQKIRGGKLGTGLAEVASYEPGTDRNFEEVLAEVESSQLKKQPTSVVEVGEENEQKTQKFQS</sequence>
<evidence type="ECO:0000256" key="1">
    <source>
        <dbReference type="SAM" id="MobiDB-lite"/>
    </source>
</evidence>
<accession>Q10ZP2</accession>
<organism evidence="2">
    <name type="scientific">Trichodesmium erythraeum (strain IMS101)</name>
    <dbReference type="NCBI Taxonomy" id="203124"/>
    <lineage>
        <taxon>Bacteria</taxon>
        <taxon>Bacillati</taxon>
        <taxon>Cyanobacteriota</taxon>
        <taxon>Cyanophyceae</taxon>
        <taxon>Oscillatoriophycideae</taxon>
        <taxon>Oscillatoriales</taxon>
        <taxon>Microcoleaceae</taxon>
        <taxon>Trichodesmium</taxon>
    </lineage>
</organism>
<dbReference type="HOGENOM" id="CLU_2182812_0_0_3"/>
<dbReference type="RefSeq" id="WP_011612629.1">
    <property type="nucleotide sequence ID" value="NC_008312.1"/>
</dbReference>